<feature type="modified residue" description="4-aspartylphosphate" evidence="1">
    <location>
        <position position="68"/>
    </location>
</feature>
<comment type="caution">
    <text evidence="3">The sequence shown here is derived from an EMBL/GenBank/DDBJ whole genome shotgun (WGS) entry which is preliminary data.</text>
</comment>
<accession>A0ABX1V8H5</accession>
<keyword evidence="4" id="KW-1185">Reference proteome</keyword>
<dbReference type="RefSeq" id="WP_171183092.1">
    <property type="nucleotide sequence ID" value="NZ_WTPX01000006.1"/>
</dbReference>
<dbReference type="CDD" id="cd17557">
    <property type="entry name" value="REC_Rcp-like"/>
    <property type="match status" value="1"/>
</dbReference>
<dbReference type="PANTHER" id="PTHR44520">
    <property type="entry name" value="RESPONSE REGULATOR RCP1-RELATED"/>
    <property type="match status" value="1"/>
</dbReference>
<dbReference type="InterPro" id="IPR052893">
    <property type="entry name" value="TCS_response_regulator"/>
</dbReference>
<dbReference type="SMART" id="SM00448">
    <property type="entry name" value="REC"/>
    <property type="match status" value="1"/>
</dbReference>
<dbReference type="Gene3D" id="3.40.50.2300">
    <property type="match status" value="1"/>
</dbReference>
<dbReference type="InterPro" id="IPR011006">
    <property type="entry name" value="CheY-like_superfamily"/>
</dbReference>
<dbReference type="InterPro" id="IPR001789">
    <property type="entry name" value="Sig_transdc_resp-reg_receiver"/>
</dbReference>
<evidence type="ECO:0000313" key="4">
    <source>
        <dbReference type="Proteomes" id="UP000609651"/>
    </source>
</evidence>
<organism evidence="3 4">
    <name type="scientific">Alienimonas chondri</name>
    <dbReference type="NCBI Taxonomy" id="2681879"/>
    <lineage>
        <taxon>Bacteria</taxon>
        <taxon>Pseudomonadati</taxon>
        <taxon>Planctomycetota</taxon>
        <taxon>Planctomycetia</taxon>
        <taxon>Planctomycetales</taxon>
        <taxon>Planctomycetaceae</taxon>
        <taxon>Alienimonas</taxon>
    </lineage>
</organism>
<evidence type="ECO:0000259" key="2">
    <source>
        <dbReference type="PROSITE" id="PS50110"/>
    </source>
</evidence>
<sequence>MPSPHPRPTRFLLAEDDDDHAALVARTFAQQEPAHSLVRVKDGEAAMRLLTRQSPYETAERPEVVLLDLNLPRLSGHEVLAAMKADAELRMIPVVILTSSADEGDRTRAYQHYANSYVVKPLNFEQFRQMVRDLSDYWSGWDARAASPSPN</sequence>
<keyword evidence="1" id="KW-0597">Phosphoprotein</keyword>
<dbReference type="Pfam" id="PF00072">
    <property type="entry name" value="Response_reg"/>
    <property type="match status" value="1"/>
</dbReference>
<dbReference type="Proteomes" id="UP000609651">
    <property type="component" value="Unassembled WGS sequence"/>
</dbReference>
<dbReference type="PANTHER" id="PTHR44520:SF2">
    <property type="entry name" value="RESPONSE REGULATOR RCP1"/>
    <property type="match status" value="1"/>
</dbReference>
<evidence type="ECO:0000313" key="3">
    <source>
        <dbReference type="EMBL" id="NNJ24296.1"/>
    </source>
</evidence>
<evidence type="ECO:0000256" key="1">
    <source>
        <dbReference type="PROSITE-ProRule" id="PRU00169"/>
    </source>
</evidence>
<dbReference type="PROSITE" id="PS50110">
    <property type="entry name" value="RESPONSE_REGULATORY"/>
    <property type="match status" value="1"/>
</dbReference>
<feature type="domain" description="Response regulatory" evidence="2">
    <location>
        <begin position="10"/>
        <end position="135"/>
    </location>
</feature>
<dbReference type="SUPFAM" id="SSF52172">
    <property type="entry name" value="CheY-like"/>
    <property type="match status" value="1"/>
</dbReference>
<dbReference type="EMBL" id="WTPX01000006">
    <property type="protein sequence ID" value="NNJ24296.1"/>
    <property type="molecule type" value="Genomic_DNA"/>
</dbReference>
<gene>
    <name evidence="3" type="primary">rcp1</name>
    <name evidence="3" type="ORF">LzC2_03520</name>
</gene>
<protein>
    <submittedName>
        <fullName evidence="3">Response regulator rcp1</fullName>
    </submittedName>
</protein>
<reference evidence="3 4" key="1">
    <citation type="journal article" date="2020" name="Syst. Appl. Microbiol.">
        <title>Alienimonas chondri sp. nov., a novel planctomycete isolated from the biofilm of the red alga Chondrus crispus.</title>
        <authorList>
            <person name="Vitorino I."/>
            <person name="Albuquerque L."/>
            <person name="Wiegand S."/>
            <person name="Kallscheuer N."/>
            <person name="da Costa M.S."/>
            <person name="Lobo-da-Cunha A."/>
            <person name="Jogler C."/>
            <person name="Lage O.M."/>
        </authorList>
    </citation>
    <scope>NUCLEOTIDE SEQUENCE [LARGE SCALE GENOMIC DNA]</scope>
    <source>
        <strain evidence="3 4">LzC2</strain>
    </source>
</reference>
<proteinExistence type="predicted"/>
<name>A0ABX1V8H5_9PLAN</name>